<gene>
    <name evidence="1" type="ORF">TM448B01026_0003</name>
</gene>
<evidence type="ECO:0000313" key="1">
    <source>
        <dbReference type="EMBL" id="QJH97503.1"/>
    </source>
</evidence>
<dbReference type="EMBL" id="MT144689">
    <property type="protein sequence ID" value="QJH97503.1"/>
    <property type="molecule type" value="Genomic_DNA"/>
</dbReference>
<accession>A0A6M3XKZ4</accession>
<protein>
    <submittedName>
        <fullName evidence="1">Uncharacterized protein</fullName>
    </submittedName>
</protein>
<name>A0A6M3XKZ4_9ZZZZ</name>
<reference evidence="1" key="1">
    <citation type="submission" date="2020-03" db="EMBL/GenBank/DDBJ databases">
        <title>The deep terrestrial virosphere.</title>
        <authorList>
            <person name="Holmfeldt K."/>
            <person name="Nilsson E."/>
            <person name="Simone D."/>
            <person name="Lopez-Fernandez M."/>
            <person name="Wu X."/>
            <person name="de Brujin I."/>
            <person name="Lundin D."/>
            <person name="Andersson A."/>
            <person name="Bertilsson S."/>
            <person name="Dopson M."/>
        </authorList>
    </citation>
    <scope>NUCLEOTIDE SEQUENCE</scope>
    <source>
        <strain evidence="1">TM448B01026</strain>
    </source>
</reference>
<sequence length="111" mass="12957">MNYESDKTPEIRMAPTIKPINDVPKRTEQAPIKFYEMNEEQLMAFMTSVLRFKYDPIKYRSEPKYKSTSDSILFIGMIAMMTDYLRGKGINVEKLLKEVDSKIKIPTILRG</sequence>
<organism evidence="1">
    <name type="scientific">viral metagenome</name>
    <dbReference type="NCBI Taxonomy" id="1070528"/>
    <lineage>
        <taxon>unclassified sequences</taxon>
        <taxon>metagenomes</taxon>
        <taxon>organismal metagenomes</taxon>
    </lineage>
</organism>
<proteinExistence type="predicted"/>
<dbReference type="AlphaFoldDB" id="A0A6M3XKZ4"/>